<keyword evidence="4" id="KW-1185">Reference proteome</keyword>
<evidence type="ECO:0000313" key="4">
    <source>
        <dbReference type="Proteomes" id="UP000290289"/>
    </source>
</evidence>
<sequence>MGMAKSSSAGRLCKIVFFCFVALLAIILATALAWTLLRDAKLSPEFPEFRVDLVAVSPCPLTATSSSDYLTATWDLTLVAINPNRKLDFYYENLQADIFYGDVDDKESDSNLKLGTAPLPPIYVSKMNQITLDFSVVMARSYVGTDTANDIIISSSSSSTSPSCYGSGSLWLKLLGFFRYNTTLFGLDASQLTRFSCDLFPPNGTAGQSRACRGFYRGHRCYC</sequence>
<dbReference type="GO" id="GO:0098542">
    <property type="term" value="P:defense response to other organism"/>
    <property type="evidence" value="ECO:0007669"/>
    <property type="project" value="InterPro"/>
</dbReference>
<evidence type="ECO:0000313" key="3">
    <source>
        <dbReference type="EMBL" id="RXH89600.1"/>
    </source>
</evidence>
<protein>
    <recommendedName>
        <fullName evidence="5">Late embryogenesis abundant protein LEA-2 subgroup domain-containing protein</fullName>
    </recommendedName>
</protein>
<dbReference type="PANTHER" id="PTHR31234:SF2">
    <property type="entry name" value="OS05G0199100 PROTEIN"/>
    <property type="match status" value="1"/>
</dbReference>
<comment type="subcellular location">
    <subcellularLocation>
        <location evidence="1">Membrane</location>
    </subcellularLocation>
</comment>
<dbReference type="Proteomes" id="UP000290289">
    <property type="component" value="Chromosome 9"/>
</dbReference>
<dbReference type="InterPro" id="IPR044839">
    <property type="entry name" value="NDR1-like"/>
</dbReference>
<evidence type="ECO:0008006" key="5">
    <source>
        <dbReference type="Google" id="ProtNLM"/>
    </source>
</evidence>
<proteinExistence type="predicted"/>
<gene>
    <name evidence="3" type="ORF">DVH24_031957</name>
</gene>
<evidence type="ECO:0000256" key="1">
    <source>
        <dbReference type="ARBA" id="ARBA00004370"/>
    </source>
</evidence>
<dbReference type="AlphaFoldDB" id="A0A498J2A2"/>
<dbReference type="PANTHER" id="PTHR31234">
    <property type="entry name" value="LATE EMBRYOGENESIS ABUNDANT (LEA) HYDROXYPROLINE-RICH GLYCOPROTEIN FAMILY"/>
    <property type="match status" value="1"/>
</dbReference>
<name>A0A498J2A2_MALDO</name>
<reference evidence="3 4" key="1">
    <citation type="submission" date="2018-10" db="EMBL/GenBank/DDBJ databases">
        <title>A high-quality apple genome assembly.</title>
        <authorList>
            <person name="Hu J."/>
        </authorList>
    </citation>
    <scope>NUCLEOTIDE SEQUENCE [LARGE SCALE GENOMIC DNA]</scope>
    <source>
        <strain evidence="4">cv. HFTH1</strain>
        <tissue evidence="3">Young leaf</tissue>
    </source>
</reference>
<evidence type="ECO:0000256" key="2">
    <source>
        <dbReference type="ARBA" id="ARBA00023136"/>
    </source>
</evidence>
<organism evidence="3 4">
    <name type="scientific">Malus domestica</name>
    <name type="common">Apple</name>
    <name type="synonym">Pyrus malus</name>
    <dbReference type="NCBI Taxonomy" id="3750"/>
    <lineage>
        <taxon>Eukaryota</taxon>
        <taxon>Viridiplantae</taxon>
        <taxon>Streptophyta</taxon>
        <taxon>Embryophyta</taxon>
        <taxon>Tracheophyta</taxon>
        <taxon>Spermatophyta</taxon>
        <taxon>Magnoliopsida</taxon>
        <taxon>eudicotyledons</taxon>
        <taxon>Gunneridae</taxon>
        <taxon>Pentapetalae</taxon>
        <taxon>rosids</taxon>
        <taxon>fabids</taxon>
        <taxon>Rosales</taxon>
        <taxon>Rosaceae</taxon>
        <taxon>Amygdaloideae</taxon>
        <taxon>Maleae</taxon>
        <taxon>Malus</taxon>
    </lineage>
</organism>
<accession>A0A498J2A2</accession>
<keyword evidence="2" id="KW-0472">Membrane</keyword>
<comment type="caution">
    <text evidence="3">The sequence shown here is derived from an EMBL/GenBank/DDBJ whole genome shotgun (WGS) entry which is preliminary data.</text>
</comment>
<dbReference type="GO" id="GO:0005886">
    <property type="term" value="C:plasma membrane"/>
    <property type="evidence" value="ECO:0007669"/>
    <property type="project" value="TreeGrafter"/>
</dbReference>
<dbReference type="EMBL" id="RDQH01000335">
    <property type="protein sequence ID" value="RXH89600.1"/>
    <property type="molecule type" value="Genomic_DNA"/>
</dbReference>